<dbReference type="EMBL" id="NBNE01001669">
    <property type="protein sequence ID" value="OWZ13107.1"/>
    <property type="molecule type" value="Genomic_DNA"/>
</dbReference>
<gene>
    <name evidence="1" type="ORF">PHMEG_00013629</name>
</gene>
<dbReference type="AlphaFoldDB" id="A0A225W7X8"/>
<evidence type="ECO:0000313" key="2">
    <source>
        <dbReference type="Proteomes" id="UP000198211"/>
    </source>
</evidence>
<comment type="caution">
    <text evidence="1">The sequence shown here is derived from an EMBL/GenBank/DDBJ whole genome shotgun (WGS) entry which is preliminary data.</text>
</comment>
<protein>
    <submittedName>
        <fullName evidence="1">Uncharacterized protein</fullName>
    </submittedName>
</protein>
<sequence>MAASTFHRRANTTIPEESKHVEEYGNDSCPMLDEEENFESNVRRVDNSAVSSKKRLVQRIQSRKNRFVQRVLVACHLADPSKDMIFKQTQTSNRAVIEQLTAFRSSLSEHSQSILKLSTVVCSFTSSPSCLQDVSQEAVTKIATEGHYFRENALAFHVSHLSNQAEMFILVQINHRIIELKGIHSLIEEHTKLVLDVEYAKRTLEVELQKGNVSHIAARKHALQVAQLECERATLLITEQLKFARPSQRTDMIKLYQEVRFNNSIVNAK</sequence>
<accession>A0A225W7X8</accession>
<name>A0A225W7X8_9STRA</name>
<keyword evidence="2" id="KW-1185">Reference proteome</keyword>
<dbReference type="InterPro" id="IPR027267">
    <property type="entry name" value="AH/BAR_dom_sf"/>
</dbReference>
<organism evidence="1 2">
    <name type="scientific">Phytophthora megakarya</name>
    <dbReference type="NCBI Taxonomy" id="4795"/>
    <lineage>
        <taxon>Eukaryota</taxon>
        <taxon>Sar</taxon>
        <taxon>Stramenopiles</taxon>
        <taxon>Oomycota</taxon>
        <taxon>Peronosporomycetes</taxon>
        <taxon>Peronosporales</taxon>
        <taxon>Peronosporaceae</taxon>
        <taxon>Phytophthora</taxon>
    </lineage>
</organism>
<evidence type="ECO:0000313" key="1">
    <source>
        <dbReference type="EMBL" id="OWZ13107.1"/>
    </source>
</evidence>
<dbReference type="Proteomes" id="UP000198211">
    <property type="component" value="Unassembled WGS sequence"/>
</dbReference>
<dbReference type="Gene3D" id="1.20.1270.60">
    <property type="entry name" value="Arfaptin homology (AH) domain/BAR domain"/>
    <property type="match status" value="1"/>
</dbReference>
<dbReference type="OrthoDB" id="112290at2759"/>
<reference evidence="2" key="1">
    <citation type="submission" date="2017-03" db="EMBL/GenBank/DDBJ databases">
        <title>Phytopthora megakarya and P. palmivora, two closely related causual agents of cacao black pod achieved similar genome size and gene model numbers by different mechanisms.</title>
        <authorList>
            <person name="Ali S."/>
            <person name="Shao J."/>
            <person name="Larry D.J."/>
            <person name="Kronmiller B."/>
            <person name="Shen D."/>
            <person name="Strem M.D."/>
            <person name="Melnick R.L."/>
            <person name="Guiltinan M.J."/>
            <person name="Tyler B.M."/>
            <person name="Meinhardt L.W."/>
            <person name="Bailey B.A."/>
        </authorList>
    </citation>
    <scope>NUCLEOTIDE SEQUENCE [LARGE SCALE GENOMIC DNA]</scope>
    <source>
        <strain evidence="2">zdho120</strain>
    </source>
</reference>
<proteinExistence type="predicted"/>